<dbReference type="AlphaFoldDB" id="A0A067Q9J7"/>
<dbReference type="OrthoDB" id="3172239at2759"/>
<evidence type="ECO:0000313" key="2">
    <source>
        <dbReference type="Proteomes" id="UP000027265"/>
    </source>
</evidence>
<keyword evidence="2" id="KW-1185">Reference proteome</keyword>
<dbReference type="InParanoid" id="A0A067Q9J7"/>
<dbReference type="Proteomes" id="UP000027265">
    <property type="component" value="Unassembled WGS sequence"/>
</dbReference>
<dbReference type="EMBL" id="KL197711">
    <property type="protein sequence ID" value="KDQ62830.1"/>
    <property type="molecule type" value="Genomic_DNA"/>
</dbReference>
<proteinExistence type="predicted"/>
<organism evidence="1 2">
    <name type="scientific">Jaapia argillacea MUCL 33604</name>
    <dbReference type="NCBI Taxonomy" id="933084"/>
    <lineage>
        <taxon>Eukaryota</taxon>
        <taxon>Fungi</taxon>
        <taxon>Dikarya</taxon>
        <taxon>Basidiomycota</taxon>
        <taxon>Agaricomycotina</taxon>
        <taxon>Agaricomycetes</taxon>
        <taxon>Agaricomycetidae</taxon>
        <taxon>Jaapiales</taxon>
        <taxon>Jaapiaceae</taxon>
        <taxon>Jaapia</taxon>
    </lineage>
</organism>
<reference evidence="2" key="1">
    <citation type="journal article" date="2014" name="Proc. Natl. Acad. Sci. U.S.A.">
        <title>Extensive sampling of basidiomycete genomes demonstrates inadequacy of the white-rot/brown-rot paradigm for wood decay fungi.</title>
        <authorList>
            <person name="Riley R."/>
            <person name="Salamov A.A."/>
            <person name="Brown D.W."/>
            <person name="Nagy L.G."/>
            <person name="Floudas D."/>
            <person name="Held B.W."/>
            <person name="Levasseur A."/>
            <person name="Lombard V."/>
            <person name="Morin E."/>
            <person name="Otillar R."/>
            <person name="Lindquist E.A."/>
            <person name="Sun H."/>
            <person name="LaButti K.M."/>
            <person name="Schmutz J."/>
            <person name="Jabbour D."/>
            <person name="Luo H."/>
            <person name="Baker S.E."/>
            <person name="Pisabarro A.G."/>
            <person name="Walton J.D."/>
            <person name="Blanchette R.A."/>
            <person name="Henrissat B."/>
            <person name="Martin F."/>
            <person name="Cullen D."/>
            <person name="Hibbett D.S."/>
            <person name="Grigoriev I.V."/>
        </authorList>
    </citation>
    <scope>NUCLEOTIDE SEQUENCE [LARGE SCALE GENOMIC DNA]</scope>
    <source>
        <strain evidence="2">MUCL 33604</strain>
    </source>
</reference>
<evidence type="ECO:0000313" key="1">
    <source>
        <dbReference type="EMBL" id="KDQ62830.1"/>
    </source>
</evidence>
<name>A0A067Q9J7_9AGAM</name>
<accession>A0A067Q9J7</accession>
<protein>
    <submittedName>
        <fullName evidence="1">Uncharacterized protein</fullName>
    </submittedName>
</protein>
<sequence>MTLQRCTHQCPAHCNTFLKPATLGETFSQIAQLEESLYALKRHANTLPPIARLPPEILCEILTSSIPELERPTPPSVANGFTEYKFIENPNLFLANLFRLTHICHDWREMLLRFPAYWRKLAPAPADCLQELQNRSAGLPIDVDFSSFPDPEIKEMMLHPATRIRSLLMPFSKSMLNHSAPLLEYLDLRTDSDSLRSFLFQGNTPSLRHIRFHGNRADWTSSILRNLTSLSMVGVFPSDARGDFFDVMVALENVPALPINRRAILPSLASLIIREELRSCVHLLGHLVLPRGPTILVETYNGRPALGTHDLVRAINSRLYDDVVTPTSIIALKFSVDDRMLEVYTTLTMDGATPGSQERPLLQLNIQYTPMEWASQPSDLLSLSDIRALSLAKSLQLTLGSGHRLFDGMINLRVCQVLGDIGFAFTTLLSTCFPSLERLCFHGTDFNIRDSGWQNSFRLLLASGLLARKRVFATPVDLEIKDCIGLNQRFIAAYGDIVGRLV</sequence>
<gene>
    <name evidence="1" type="ORF">JAAARDRAFT_190108</name>
</gene>
<dbReference type="HOGENOM" id="CLU_024199_2_2_1"/>